<dbReference type="KEGG" id="ckl:CKL_0337"/>
<dbReference type="STRING" id="431943.CKL_0337"/>
<dbReference type="eggNOG" id="ENOG50325M3">
    <property type="taxonomic scope" value="Bacteria"/>
</dbReference>
<keyword evidence="1" id="KW-0812">Transmembrane</keyword>
<keyword evidence="3" id="KW-1185">Reference proteome</keyword>
<protein>
    <submittedName>
        <fullName evidence="2">Uncharacterized protein</fullName>
    </submittedName>
</protein>
<feature type="transmembrane region" description="Helical" evidence="1">
    <location>
        <begin position="33"/>
        <end position="57"/>
    </location>
</feature>
<organism evidence="2 3">
    <name type="scientific">Clostridium kluyveri (strain ATCC 8527 / DSM 555 / NBRC 12016 / NCIMB 10680 / K1)</name>
    <dbReference type="NCBI Taxonomy" id="431943"/>
    <lineage>
        <taxon>Bacteria</taxon>
        <taxon>Bacillati</taxon>
        <taxon>Bacillota</taxon>
        <taxon>Clostridia</taxon>
        <taxon>Eubacteriales</taxon>
        <taxon>Clostridiaceae</taxon>
        <taxon>Clostridium</taxon>
    </lineage>
</organism>
<sequence>MITIIITAALLICVLEGIPLFKKKMWKELLSMGFILLISLLLEISKILNIITPINFIEQLFKPLGKILFNKL</sequence>
<gene>
    <name evidence="2" type="ordered locus">CKL_0337</name>
</gene>
<dbReference type="HOGENOM" id="CLU_2715151_0_0_9"/>
<accession>A5N510</accession>
<evidence type="ECO:0000313" key="3">
    <source>
        <dbReference type="Proteomes" id="UP000002411"/>
    </source>
</evidence>
<dbReference type="RefSeq" id="WP_011988906.1">
    <property type="nucleotide sequence ID" value="NC_009706.1"/>
</dbReference>
<name>A5N510_CLOK5</name>
<dbReference type="EMBL" id="CP000673">
    <property type="protein sequence ID" value="EDK32391.1"/>
    <property type="molecule type" value="Genomic_DNA"/>
</dbReference>
<proteinExistence type="predicted"/>
<keyword evidence="1" id="KW-0472">Membrane</keyword>
<keyword evidence="1" id="KW-1133">Transmembrane helix</keyword>
<dbReference type="Proteomes" id="UP000002411">
    <property type="component" value="Chromosome"/>
</dbReference>
<evidence type="ECO:0000256" key="1">
    <source>
        <dbReference type="SAM" id="Phobius"/>
    </source>
</evidence>
<evidence type="ECO:0000313" key="2">
    <source>
        <dbReference type="EMBL" id="EDK32391.1"/>
    </source>
</evidence>
<dbReference type="AlphaFoldDB" id="A5N510"/>
<reference evidence="2 3" key="1">
    <citation type="journal article" date="2008" name="Proc. Natl. Acad. Sci. U.S.A.">
        <title>The genome of Clostridium kluyveri, a strict anaerobe with unique metabolic features.</title>
        <authorList>
            <person name="Seedorf H."/>
            <person name="Fricke W.F."/>
            <person name="Veith B."/>
            <person name="Brueggemann H."/>
            <person name="Liesegang H."/>
            <person name="Strittmatter A."/>
            <person name="Miethke M."/>
            <person name="Buckel W."/>
            <person name="Hinderberger J."/>
            <person name="Li F."/>
            <person name="Hagemeier C."/>
            <person name="Thauer R.K."/>
            <person name="Gottschalk G."/>
        </authorList>
    </citation>
    <scope>NUCLEOTIDE SEQUENCE [LARGE SCALE GENOMIC DNA]</scope>
    <source>
        <strain evidence="3">ATCC 8527 / DSM 555 / NCIMB 10680</strain>
    </source>
</reference>